<comment type="similarity">
    <text evidence="1">Belongs to the RNR ribonuclease family.</text>
</comment>
<dbReference type="InterPro" id="IPR012340">
    <property type="entry name" value="NA-bd_OB-fold"/>
</dbReference>
<keyword evidence="5" id="KW-1185">Reference proteome</keyword>
<protein>
    <recommendedName>
        <fullName evidence="3">RNB domain-containing protein</fullName>
    </recommendedName>
</protein>
<dbReference type="PANTHER" id="PTHR23355">
    <property type="entry name" value="RIBONUCLEASE"/>
    <property type="match status" value="1"/>
</dbReference>
<feature type="region of interest" description="Disordered" evidence="2">
    <location>
        <begin position="484"/>
        <end position="506"/>
    </location>
</feature>
<feature type="compositionally biased region" description="Polar residues" evidence="2">
    <location>
        <begin position="1"/>
        <end position="12"/>
    </location>
</feature>
<dbReference type="OrthoDB" id="372421at2759"/>
<dbReference type="Gene3D" id="2.40.50.140">
    <property type="entry name" value="Nucleic acid-binding proteins"/>
    <property type="match status" value="1"/>
</dbReference>
<dbReference type="InterPro" id="IPR050180">
    <property type="entry name" value="RNR_Ribonuclease"/>
</dbReference>
<dbReference type="GO" id="GO:0003723">
    <property type="term" value="F:RNA binding"/>
    <property type="evidence" value="ECO:0007669"/>
    <property type="project" value="InterPro"/>
</dbReference>
<name>A0A261XWG5_9FUNG</name>
<evidence type="ECO:0000256" key="1">
    <source>
        <dbReference type="ARBA" id="ARBA00005785"/>
    </source>
</evidence>
<evidence type="ECO:0000259" key="3">
    <source>
        <dbReference type="SMART" id="SM00955"/>
    </source>
</evidence>
<comment type="caution">
    <text evidence="4">The sequence shown here is derived from an EMBL/GenBank/DDBJ whole genome shotgun (WGS) entry which is preliminary data.</text>
</comment>
<evidence type="ECO:0000256" key="2">
    <source>
        <dbReference type="SAM" id="MobiDB-lite"/>
    </source>
</evidence>
<feature type="region of interest" description="Disordered" evidence="2">
    <location>
        <begin position="1"/>
        <end position="43"/>
    </location>
</feature>
<sequence>MDPYYEQQTAPESTRGLFDTPVNVTPRTTQSKRQTTADKRRSIIITPSGMRRDDGEVQLEDQASGLRTHRRTGSAFSRDSMPSSAVFNNRQIPGTTTYSEQRNATDADNTRRNSKRVSRNFGQEAASEGTAMDNLQNIITTLKGLPPRGQEGQEEVQPQQRRPQQRRTGGDAEYEDRSTYQMSDQERAAERRDKRRSILELGKNRFRQAEDESEGYTSREQAIAEAEAKLMGTYVPSEEQAQQYVDSETLRLRRLSEPSNRAQGVQSFQDARDKRRSVNLSSLAENATGLQKLGPSQHGLPPLSEGYDDGNTLRQVPPRNRRIQFNKPLNLVPEDNSGRVANKRSSRNFDSDWRSGSYSAQQSQQAAYNNLVYSPRNSKFNIVPFTPNRVSFARDDANPNQRRPLFTAHLPFSALTPLLKSRQLIRGQLRVNKRNRSDAYVMSEDLDADIFICGSRDRNRALDGDVVAVKLVDVDKVLREKKDKEEAKIARNGGQARQRKPDDEDETEIYLEGDDNVDVVKPKYCGVIVAVLERPQNQMFSGMLGLSRPNNKRAAEGKTNDDSEERKDTPRIVWFKPTDKRVPLIAIPIEQVPEGFVEHHQDFANRLFLGSIKRWPITSLHPFGTLEKELGKMGQLNIESQALMADHNITDTEFGEAVLKCLPAAPWSIPESEKSARRDFSGDTMFTVDSPGAKYLEDALSITSLGNGNFEVALHVVDVSYFIKPQNPLDKEARNRAVSTQLVETVIPMLPSQLTDELCNLYPGTERLAFSIVWKMNTEGQVLDTWFGKSIVRSSARLTFHDVQQVLDGKDVEGLASSEDLKRGISDLNVFAKKLRSARFDSGALALDEINLSFELNEQGEPVSVSLKKETDADILVNEFLLLANISVAQRISSHFPEQALLRRHPGPLDRRLNQFLDYASRLGYDFDGGSAGGLQRSFNSIQDAGNRQVLELLAGKVMQKSKYFCTGTLDIMKYLHYSLNVPLFTHFSAPLSRYADIVVHRQLQAALEGEKRFYLDRDTVQKTAAYCNTKMANAKLAEEASKQLYLSKYLEDLTSNRGLVTRQAIVMAVLEQAFDIVVPDFGLERRVHLDNLPLKASKFDAASYELTLSWEKGAAVAPQHDQTQEPGYIDTNDGSDVEDELTYTSTNDASDTSKLTDNVRKLAVEESKADSHDTPDDDHETDQTILPFTKLTVGITIDKTKSPPVIKVLPVNPTS</sequence>
<feature type="compositionally biased region" description="Low complexity" evidence="2">
    <location>
        <begin position="146"/>
        <end position="162"/>
    </location>
</feature>
<feature type="compositionally biased region" description="Polar residues" evidence="2">
    <location>
        <begin position="278"/>
        <end position="289"/>
    </location>
</feature>
<feature type="domain" description="RNB" evidence="3">
    <location>
        <begin position="677"/>
        <end position="1010"/>
    </location>
</feature>
<dbReference type="Pfam" id="PF00773">
    <property type="entry name" value="RNB"/>
    <property type="match status" value="1"/>
</dbReference>
<dbReference type="Gene3D" id="2.40.50.700">
    <property type="match status" value="1"/>
</dbReference>
<dbReference type="EMBL" id="MVBO01000134">
    <property type="protein sequence ID" value="OZJ02681.1"/>
    <property type="molecule type" value="Genomic_DNA"/>
</dbReference>
<dbReference type="AlphaFoldDB" id="A0A261XWG5"/>
<evidence type="ECO:0000313" key="4">
    <source>
        <dbReference type="EMBL" id="OZJ02681.1"/>
    </source>
</evidence>
<dbReference type="GO" id="GO:0000175">
    <property type="term" value="F:3'-5'-RNA exonuclease activity"/>
    <property type="evidence" value="ECO:0007669"/>
    <property type="project" value="TreeGrafter"/>
</dbReference>
<dbReference type="SMART" id="SM00955">
    <property type="entry name" value="RNB"/>
    <property type="match status" value="1"/>
</dbReference>
<feature type="region of interest" description="Disordered" evidence="2">
    <location>
        <begin position="61"/>
        <end position="195"/>
    </location>
</feature>
<feature type="compositionally biased region" description="Polar residues" evidence="2">
    <location>
        <begin position="22"/>
        <end position="34"/>
    </location>
</feature>
<dbReference type="Pfam" id="PF17849">
    <property type="entry name" value="OB_Dis3"/>
    <property type="match status" value="1"/>
</dbReference>
<dbReference type="InterPro" id="IPR041093">
    <property type="entry name" value="Dis3l2-like_C"/>
</dbReference>
<dbReference type="InterPro" id="IPR001900">
    <property type="entry name" value="RNase_II/R"/>
</dbReference>
<feature type="region of interest" description="Disordered" evidence="2">
    <location>
        <begin position="254"/>
        <end position="355"/>
    </location>
</feature>
<gene>
    <name evidence="4" type="ORF">BZG36_04053</name>
</gene>
<feature type="compositionally biased region" description="Polar residues" evidence="2">
    <location>
        <begin position="74"/>
        <end position="102"/>
    </location>
</feature>
<feature type="compositionally biased region" description="Basic and acidic residues" evidence="2">
    <location>
        <begin position="553"/>
        <end position="567"/>
    </location>
</feature>
<evidence type="ECO:0000313" key="5">
    <source>
        <dbReference type="Proteomes" id="UP000242875"/>
    </source>
</evidence>
<feature type="compositionally biased region" description="Basic and acidic residues" evidence="2">
    <location>
        <begin position="184"/>
        <end position="195"/>
    </location>
</feature>
<feature type="region of interest" description="Disordered" evidence="2">
    <location>
        <begin position="542"/>
        <end position="567"/>
    </location>
</feature>
<dbReference type="InterPro" id="IPR041505">
    <property type="entry name" value="Dis3_CSD2"/>
</dbReference>
<dbReference type="Pfam" id="PF17877">
    <property type="entry name" value="Dis3l2_C_term"/>
    <property type="match status" value="1"/>
</dbReference>
<dbReference type="SUPFAM" id="SSF50249">
    <property type="entry name" value="Nucleic acid-binding proteins"/>
    <property type="match status" value="2"/>
</dbReference>
<reference evidence="4 5" key="1">
    <citation type="journal article" date="2017" name="Mycologia">
        <title>Bifiguratus adelaidae, gen. et sp. nov., a new member of Mucoromycotina in endophytic and soil-dwelling habitats.</title>
        <authorList>
            <person name="Torres-Cruz T.J."/>
            <person name="Billingsley Tobias T.L."/>
            <person name="Almatruk M."/>
            <person name="Hesse C."/>
            <person name="Kuske C.R."/>
            <person name="Desiro A."/>
            <person name="Benucci G.M."/>
            <person name="Bonito G."/>
            <person name="Stajich J.E."/>
            <person name="Dunlap C."/>
            <person name="Arnold A.E."/>
            <person name="Porras-Alfaro A."/>
        </authorList>
    </citation>
    <scope>NUCLEOTIDE SEQUENCE [LARGE SCALE GENOMIC DNA]</scope>
    <source>
        <strain evidence="4 5">AZ0501</strain>
    </source>
</reference>
<accession>A0A261XWG5</accession>
<dbReference type="GO" id="GO:0000932">
    <property type="term" value="C:P-body"/>
    <property type="evidence" value="ECO:0007669"/>
    <property type="project" value="TreeGrafter"/>
</dbReference>
<dbReference type="FunFam" id="2.40.50.700:FF:000002">
    <property type="entry name" value="Cell wall biogenesis protein"/>
    <property type="match status" value="1"/>
</dbReference>
<dbReference type="Proteomes" id="UP000242875">
    <property type="component" value="Unassembled WGS sequence"/>
</dbReference>
<dbReference type="Gene3D" id="2.40.50.690">
    <property type="match status" value="1"/>
</dbReference>
<organism evidence="4 5">
    <name type="scientific">Bifiguratus adelaidae</name>
    <dbReference type="NCBI Taxonomy" id="1938954"/>
    <lineage>
        <taxon>Eukaryota</taxon>
        <taxon>Fungi</taxon>
        <taxon>Fungi incertae sedis</taxon>
        <taxon>Mucoromycota</taxon>
        <taxon>Mucoromycotina</taxon>
        <taxon>Endogonomycetes</taxon>
        <taxon>Endogonales</taxon>
        <taxon>Endogonales incertae sedis</taxon>
        <taxon>Bifiguratus</taxon>
    </lineage>
</organism>
<dbReference type="PANTHER" id="PTHR23355:SF9">
    <property type="entry name" value="DIS3-LIKE EXONUCLEASE 2"/>
    <property type="match status" value="1"/>
</dbReference>
<dbReference type="GO" id="GO:0006402">
    <property type="term" value="P:mRNA catabolic process"/>
    <property type="evidence" value="ECO:0007669"/>
    <property type="project" value="TreeGrafter"/>
</dbReference>
<proteinExistence type="inferred from homology"/>
<feature type="compositionally biased region" description="Polar residues" evidence="2">
    <location>
        <begin position="257"/>
        <end position="269"/>
    </location>
</feature>